<evidence type="ECO:0000313" key="3">
    <source>
        <dbReference type="Proteomes" id="UP000228533"/>
    </source>
</evidence>
<dbReference type="AlphaFoldDB" id="A0A2M6WU66"/>
<protein>
    <recommendedName>
        <fullName evidence="1">DUF6922 domain-containing protein</fullName>
    </recommendedName>
</protein>
<proteinExistence type="predicted"/>
<name>A0A2M6WU66_9BACT</name>
<organism evidence="2 3">
    <name type="scientific">Candidatus Falkowbacteria bacterium CG10_big_fil_rev_8_21_14_0_10_37_14</name>
    <dbReference type="NCBI Taxonomy" id="1974561"/>
    <lineage>
        <taxon>Bacteria</taxon>
        <taxon>Candidatus Falkowiibacteriota</taxon>
    </lineage>
</organism>
<comment type="caution">
    <text evidence="2">The sequence shown here is derived from an EMBL/GenBank/DDBJ whole genome shotgun (WGS) entry which is preliminary data.</text>
</comment>
<evidence type="ECO:0000313" key="2">
    <source>
        <dbReference type="EMBL" id="PIT96335.1"/>
    </source>
</evidence>
<dbReference type="Pfam" id="PF21956">
    <property type="entry name" value="DUF6922"/>
    <property type="match status" value="1"/>
</dbReference>
<dbReference type="EMBL" id="PFAM01000007">
    <property type="protein sequence ID" value="PIT96335.1"/>
    <property type="molecule type" value="Genomic_DNA"/>
</dbReference>
<sequence>MITKILKPFFWYTDNKKLKTVADQTRIITQILRFGDSQSVKWLFKHYSRATIKKVVRERGFLELDDKSFNYWCLVLKIDKRQVKKTRL</sequence>
<gene>
    <name evidence="2" type="ORF">COT94_00885</name>
</gene>
<dbReference type="InterPro" id="IPR053830">
    <property type="entry name" value="DUF6922"/>
</dbReference>
<dbReference type="Proteomes" id="UP000228533">
    <property type="component" value="Unassembled WGS sequence"/>
</dbReference>
<reference evidence="3" key="1">
    <citation type="submission" date="2017-09" db="EMBL/GenBank/DDBJ databases">
        <title>Depth-based differentiation of microbial function through sediment-hosted aquifers and enrichment of novel symbionts in the deep terrestrial subsurface.</title>
        <authorList>
            <person name="Probst A.J."/>
            <person name="Ladd B."/>
            <person name="Jarett J.K."/>
            <person name="Geller-Mcgrath D.E."/>
            <person name="Sieber C.M.K."/>
            <person name="Emerson J.B."/>
            <person name="Anantharaman K."/>
            <person name="Thomas B.C."/>
            <person name="Malmstrom R."/>
            <person name="Stieglmeier M."/>
            <person name="Klingl A."/>
            <person name="Woyke T."/>
            <person name="Ryan C.M."/>
            <person name="Banfield J.F."/>
        </authorList>
    </citation>
    <scope>NUCLEOTIDE SEQUENCE [LARGE SCALE GENOMIC DNA]</scope>
</reference>
<accession>A0A2M6WU66</accession>
<feature type="domain" description="DUF6922" evidence="1">
    <location>
        <begin position="6"/>
        <end position="56"/>
    </location>
</feature>
<evidence type="ECO:0000259" key="1">
    <source>
        <dbReference type="Pfam" id="PF21956"/>
    </source>
</evidence>